<evidence type="ECO:0000256" key="1">
    <source>
        <dbReference type="SAM" id="MobiDB-lite"/>
    </source>
</evidence>
<gene>
    <name evidence="2" type="ORF">T440DRAFT_67865</name>
</gene>
<feature type="compositionally biased region" description="Polar residues" evidence="1">
    <location>
        <begin position="235"/>
        <end position="246"/>
    </location>
</feature>
<feature type="compositionally biased region" description="Polar residues" evidence="1">
    <location>
        <begin position="308"/>
        <end position="318"/>
    </location>
</feature>
<protein>
    <submittedName>
        <fullName evidence="2">Uncharacterized protein</fullName>
    </submittedName>
</protein>
<organism evidence="2 3">
    <name type="scientific">Plenodomus tracheiphilus IPT5</name>
    <dbReference type="NCBI Taxonomy" id="1408161"/>
    <lineage>
        <taxon>Eukaryota</taxon>
        <taxon>Fungi</taxon>
        <taxon>Dikarya</taxon>
        <taxon>Ascomycota</taxon>
        <taxon>Pezizomycotina</taxon>
        <taxon>Dothideomycetes</taxon>
        <taxon>Pleosporomycetidae</taxon>
        <taxon>Pleosporales</taxon>
        <taxon>Pleosporineae</taxon>
        <taxon>Leptosphaeriaceae</taxon>
        <taxon>Plenodomus</taxon>
    </lineage>
</organism>
<dbReference type="EMBL" id="MU006303">
    <property type="protein sequence ID" value="KAF2851085.1"/>
    <property type="molecule type" value="Genomic_DNA"/>
</dbReference>
<reference evidence="2" key="1">
    <citation type="submission" date="2020-01" db="EMBL/GenBank/DDBJ databases">
        <authorList>
            <consortium name="DOE Joint Genome Institute"/>
            <person name="Haridas S."/>
            <person name="Albert R."/>
            <person name="Binder M."/>
            <person name="Bloem J."/>
            <person name="Labutti K."/>
            <person name="Salamov A."/>
            <person name="Andreopoulos B."/>
            <person name="Baker S.E."/>
            <person name="Barry K."/>
            <person name="Bills G."/>
            <person name="Bluhm B.H."/>
            <person name="Cannon C."/>
            <person name="Castanera R."/>
            <person name="Culley D.E."/>
            <person name="Daum C."/>
            <person name="Ezra D."/>
            <person name="Gonzalez J.B."/>
            <person name="Henrissat B."/>
            <person name="Kuo A."/>
            <person name="Liang C."/>
            <person name="Lipzen A."/>
            <person name="Lutzoni F."/>
            <person name="Magnuson J."/>
            <person name="Mondo S."/>
            <person name="Nolan M."/>
            <person name="Ohm R."/>
            <person name="Pangilinan J."/>
            <person name="Park H.-J."/>
            <person name="Ramirez L."/>
            <person name="Alfaro M."/>
            <person name="Sun H."/>
            <person name="Tritt A."/>
            <person name="Yoshinaga Y."/>
            <person name="Zwiers L.-H."/>
            <person name="Turgeon B.G."/>
            <person name="Goodwin S.B."/>
            <person name="Spatafora J.W."/>
            <person name="Crous P.W."/>
            <person name="Grigoriev I.V."/>
        </authorList>
    </citation>
    <scope>NUCLEOTIDE SEQUENCE</scope>
    <source>
        <strain evidence="2">IPT5</strain>
    </source>
</reference>
<keyword evidence="3" id="KW-1185">Reference proteome</keyword>
<evidence type="ECO:0000313" key="3">
    <source>
        <dbReference type="Proteomes" id="UP000799423"/>
    </source>
</evidence>
<proteinExistence type="predicted"/>
<feature type="compositionally biased region" description="Basic and acidic residues" evidence="1">
    <location>
        <begin position="473"/>
        <end position="486"/>
    </location>
</feature>
<feature type="region of interest" description="Disordered" evidence="1">
    <location>
        <begin position="384"/>
        <end position="444"/>
    </location>
</feature>
<feature type="compositionally biased region" description="Gly residues" evidence="1">
    <location>
        <begin position="435"/>
        <end position="444"/>
    </location>
</feature>
<accession>A0A6A7B9M5</accession>
<sequence length="515" mass="56272">MSSKDHIGQDYEIYTATAVHLRKIDSPVRQTSSAGTECPHMARDQRVTSTMPPPSSPYDHSTPPMTPRFYAGTTPRSSFYAQTLGYPRRPDAAAVWHHSSQLGQTTPRVYGPRDGVDYNRAQDAPLNALHPFPYSIPPYLQAYAAGRIPKMHAQHYQLPRIVIPTHPSEMVSTKPSQELHILDGSEHIPKKTKTKSVSKTPEWFIGLTQKKRRPSEIFNKNFGFDVASLRAPSDRTPQISPRTSISRAGPPSPISPADSVKRQRIDSKSADMALGFPFGKPTPAKSMRGRDLGSPAMSPRDSIVHATPATSRHGTMSSEDVHPGTPVDWSSPYPNPSPNTYYYPPTTPEPRRRSFPSISLPAERKRSKETAMLARLSVLDTTTKQFGTCPSSNTTPTGRKRACTLERRDRTSRKVVPKTTSTSASSSSTRSVQSRGGGGGGGGGVFGVVPCVPLLKRATSDPSTEAFLKHVRASLEKRRSSRDAKGKGKGKGGGEVDYLVFTDEDEKGFLDDAPL</sequence>
<feature type="compositionally biased region" description="Low complexity" evidence="1">
    <location>
        <begin position="419"/>
        <end position="434"/>
    </location>
</feature>
<dbReference type="Proteomes" id="UP000799423">
    <property type="component" value="Unassembled WGS sequence"/>
</dbReference>
<evidence type="ECO:0000313" key="2">
    <source>
        <dbReference type="EMBL" id="KAF2851085.1"/>
    </source>
</evidence>
<dbReference type="AlphaFoldDB" id="A0A6A7B9M5"/>
<feature type="compositionally biased region" description="Polar residues" evidence="1">
    <location>
        <begin position="384"/>
        <end position="397"/>
    </location>
</feature>
<feature type="region of interest" description="Disordered" evidence="1">
    <location>
        <begin position="473"/>
        <end position="497"/>
    </location>
</feature>
<feature type="compositionally biased region" description="Basic and acidic residues" evidence="1">
    <location>
        <begin position="259"/>
        <end position="269"/>
    </location>
</feature>
<dbReference type="OrthoDB" id="3684119at2759"/>
<name>A0A6A7B9M5_9PLEO</name>
<feature type="region of interest" description="Disordered" evidence="1">
    <location>
        <begin position="231"/>
        <end position="369"/>
    </location>
</feature>